<name>A0A6M3HUA3_9GAMM</name>
<reference evidence="2 3" key="1">
    <citation type="submission" date="2019-03" db="EMBL/GenBank/DDBJ databases">
        <title>Complete Genome Sequence of Allofrancisella frigidaquae Strain SYSU 10HL1970 Isolated from Water-Cooling Systems in China.</title>
        <authorList>
            <person name="Ohrman C."/>
            <person name="Uneklint I."/>
            <person name="Sjodin A."/>
        </authorList>
    </citation>
    <scope>NUCLEOTIDE SEQUENCE [LARGE SCALE GENOMIC DNA]</scope>
    <source>
        <strain evidence="2 3">SYSU 10HL1970</strain>
    </source>
</reference>
<dbReference type="RefSeq" id="WP_172106146.1">
    <property type="nucleotide sequence ID" value="NZ_CP038017.1"/>
</dbReference>
<dbReference type="InterPro" id="IPR016181">
    <property type="entry name" value="Acyl_CoA_acyltransferase"/>
</dbReference>
<dbReference type="InterPro" id="IPR000182">
    <property type="entry name" value="GNAT_dom"/>
</dbReference>
<dbReference type="CDD" id="cd04301">
    <property type="entry name" value="NAT_SF"/>
    <property type="match status" value="1"/>
</dbReference>
<dbReference type="PANTHER" id="PTHR47542">
    <property type="entry name" value="ACYL-COA N-ACYLTRANSFERASES (NAT) SUPERFAMILY PROTEIN"/>
    <property type="match status" value="1"/>
</dbReference>
<dbReference type="Proteomes" id="UP000503320">
    <property type="component" value="Chromosome"/>
</dbReference>
<feature type="domain" description="N-acetyltransferase" evidence="1">
    <location>
        <begin position="1"/>
        <end position="140"/>
    </location>
</feature>
<dbReference type="PANTHER" id="PTHR47542:SF2">
    <property type="entry name" value="ACYL-COA N-ACYLTRANSFERASES (NAT) SUPERFAMILY PROTEIN"/>
    <property type="match status" value="1"/>
</dbReference>
<dbReference type="SUPFAM" id="SSF55729">
    <property type="entry name" value="Acyl-CoA N-acyltransferases (Nat)"/>
    <property type="match status" value="1"/>
</dbReference>
<dbReference type="KEGG" id="afri:E3E15_00140"/>
<protein>
    <submittedName>
        <fullName evidence="2">N-acetyltransferase</fullName>
    </submittedName>
</protein>
<dbReference type="GO" id="GO:0016747">
    <property type="term" value="F:acyltransferase activity, transferring groups other than amino-acyl groups"/>
    <property type="evidence" value="ECO:0007669"/>
    <property type="project" value="InterPro"/>
</dbReference>
<dbReference type="Pfam" id="PF00583">
    <property type="entry name" value="Acetyltransf_1"/>
    <property type="match status" value="1"/>
</dbReference>
<dbReference type="Gene3D" id="3.40.630.30">
    <property type="match status" value="1"/>
</dbReference>
<dbReference type="PROSITE" id="PS51186">
    <property type="entry name" value="GNAT"/>
    <property type="match status" value="1"/>
</dbReference>
<dbReference type="AlphaFoldDB" id="A0A6M3HUA3"/>
<proteinExistence type="predicted"/>
<keyword evidence="2" id="KW-0808">Transferase</keyword>
<organism evidence="2 3">
    <name type="scientific">Allofrancisella frigidaquae</name>
    <dbReference type="NCBI Taxonomy" id="1085644"/>
    <lineage>
        <taxon>Bacteria</taxon>
        <taxon>Pseudomonadati</taxon>
        <taxon>Pseudomonadota</taxon>
        <taxon>Gammaproteobacteria</taxon>
        <taxon>Thiotrichales</taxon>
        <taxon>Francisellaceae</taxon>
        <taxon>Allofrancisella</taxon>
    </lineage>
</organism>
<gene>
    <name evidence="2" type="ORF">E3E15_00140</name>
</gene>
<evidence type="ECO:0000313" key="3">
    <source>
        <dbReference type="Proteomes" id="UP000503320"/>
    </source>
</evidence>
<accession>A0A6M3HUA3</accession>
<evidence type="ECO:0000259" key="1">
    <source>
        <dbReference type="PROSITE" id="PS51186"/>
    </source>
</evidence>
<sequence length="140" mass="16314">MQIYKASLNDLKSLVELEDSIFNSDQISKRQFKYNIKKQKLFFVAKVNDQLAGYILCFEYKKSIRIYSLAVNEKFQGKGIGKSLLNYLITNSTKNIYLEVNVNNSNAIALYEKLNFIIYKTILNYYQDGDSAYRMVLSRS</sequence>
<dbReference type="EMBL" id="CP038017">
    <property type="protein sequence ID" value="QIV93852.1"/>
    <property type="molecule type" value="Genomic_DNA"/>
</dbReference>
<keyword evidence="3" id="KW-1185">Reference proteome</keyword>
<evidence type="ECO:0000313" key="2">
    <source>
        <dbReference type="EMBL" id="QIV93852.1"/>
    </source>
</evidence>